<feature type="non-terminal residue" evidence="1">
    <location>
        <position position="1"/>
    </location>
</feature>
<comment type="caution">
    <text evidence="1">The sequence shown here is derived from an EMBL/GenBank/DDBJ whole genome shotgun (WGS) entry which is preliminary data.</text>
</comment>
<accession>A0A0F9C1B3</accession>
<evidence type="ECO:0000313" key="1">
    <source>
        <dbReference type="EMBL" id="KKL27995.1"/>
    </source>
</evidence>
<reference evidence="1" key="1">
    <citation type="journal article" date="2015" name="Nature">
        <title>Complex archaea that bridge the gap between prokaryotes and eukaryotes.</title>
        <authorList>
            <person name="Spang A."/>
            <person name="Saw J.H."/>
            <person name="Jorgensen S.L."/>
            <person name="Zaremba-Niedzwiedzka K."/>
            <person name="Martijn J."/>
            <person name="Lind A.E."/>
            <person name="van Eijk R."/>
            <person name="Schleper C."/>
            <person name="Guy L."/>
            <person name="Ettema T.J."/>
        </authorList>
    </citation>
    <scope>NUCLEOTIDE SEQUENCE</scope>
</reference>
<gene>
    <name evidence="1" type="ORF">LCGC14_2379600</name>
</gene>
<dbReference type="AlphaFoldDB" id="A0A0F9C1B3"/>
<organism evidence="1">
    <name type="scientific">marine sediment metagenome</name>
    <dbReference type="NCBI Taxonomy" id="412755"/>
    <lineage>
        <taxon>unclassified sequences</taxon>
        <taxon>metagenomes</taxon>
        <taxon>ecological metagenomes</taxon>
    </lineage>
</organism>
<proteinExistence type="predicted"/>
<dbReference type="EMBL" id="LAZR01035258">
    <property type="protein sequence ID" value="KKL27995.1"/>
    <property type="molecule type" value="Genomic_DNA"/>
</dbReference>
<protein>
    <submittedName>
        <fullName evidence="1">Uncharacterized protein</fullName>
    </submittedName>
</protein>
<sequence length="47" mass="5633">MRTLEQNNNYDGDAASENIQFKRSNFTSLEFRNYVLSKVERFLRDSK</sequence>
<name>A0A0F9C1B3_9ZZZZ</name>